<dbReference type="OrthoDB" id="482053at2"/>
<comment type="caution">
    <text evidence="1">The sequence shown here is derived from an EMBL/GenBank/DDBJ whole genome shotgun (WGS) entry which is preliminary data.</text>
</comment>
<dbReference type="RefSeq" id="WP_106288299.1">
    <property type="nucleotide sequence ID" value="NZ_CAWNTC010000007.1"/>
</dbReference>
<organism evidence="1 2">
    <name type="scientific">Merismopedia glauca CCAP 1448/3</name>
    <dbReference type="NCBI Taxonomy" id="1296344"/>
    <lineage>
        <taxon>Bacteria</taxon>
        <taxon>Bacillati</taxon>
        <taxon>Cyanobacteriota</taxon>
        <taxon>Cyanophyceae</taxon>
        <taxon>Synechococcales</taxon>
        <taxon>Merismopediaceae</taxon>
        <taxon>Merismopedia</taxon>
    </lineage>
</organism>
<evidence type="ECO:0000313" key="2">
    <source>
        <dbReference type="Proteomes" id="UP000238762"/>
    </source>
</evidence>
<keyword evidence="2" id="KW-1185">Reference proteome</keyword>
<name>A0A2T1C544_9CYAN</name>
<dbReference type="AlphaFoldDB" id="A0A2T1C544"/>
<reference evidence="1 2" key="1">
    <citation type="submission" date="2018-02" db="EMBL/GenBank/DDBJ databases">
        <authorList>
            <person name="Cohen D.B."/>
            <person name="Kent A.D."/>
        </authorList>
    </citation>
    <scope>NUCLEOTIDE SEQUENCE [LARGE SCALE GENOMIC DNA]</scope>
    <source>
        <strain evidence="1 2">CCAP 1448/3</strain>
    </source>
</reference>
<sequence>MSPKKLSEADKNEILRMYRHSPETTSTLATHYGVSSSTISRFLKSNLPEAEYEALIQQKRAQSIANPSESVVASLVADKVSKNSKIKLNQPINSEITPIQLESVESKQPRQLEIEPILSAAEPPIAQLELESETERDAGLQTQEFLPLHPTIADETASLPEIPPKKILPNLPGPSKPVLLTPTLDIELESEDGLDDDFDEDWEDDELEPEEETELLNLVPRRSDIPKIGEKVKILPLSAATLPKVCYLVVDRSAELIARPLRDFSDLGSIPDSEVQEKTLPVFPNHRVAMRFSNRSQRVIKVPDSGILEKTSPQLQAKGITRLLVNGQVYSLGGFDLEN</sequence>
<protein>
    <recommendedName>
        <fullName evidence="3">Transposase</fullName>
    </recommendedName>
</protein>
<accession>A0A2T1C544</accession>
<dbReference type="Gene3D" id="1.10.10.60">
    <property type="entry name" value="Homeodomain-like"/>
    <property type="match status" value="1"/>
</dbReference>
<evidence type="ECO:0008006" key="3">
    <source>
        <dbReference type="Google" id="ProtNLM"/>
    </source>
</evidence>
<evidence type="ECO:0000313" key="1">
    <source>
        <dbReference type="EMBL" id="PSB03371.1"/>
    </source>
</evidence>
<dbReference type="Proteomes" id="UP000238762">
    <property type="component" value="Unassembled WGS sequence"/>
</dbReference>
<reference evidence="1 2" key="2">
    <citation type="submission" date="2018-03" db="EMBL/GenBank/DDBJ databases">
        <title>The ancient ancestry and fast evolution of plastids.</title>
        <authorList>
            <person name="Moore K.R."/>
            <person name="Magnabosco C."/>
            <person name="Momper L."/>
            <person name="Gold D.A."/>
            <person name="Bosak T."/>
            <person name="Fournier G.P."/>
        </authorList>
    </citation>
    <scope>NUCLEOTIDE SEQUENCE [LARGE SCALE GENOMIC DNA]</scope>
    <source>
        <strain evidence="1 2">CCAP 1448/3</strain>
    </source>
</reference>
<dbReference type="EMBL" id="PVWJ01000034">
    <property type="protein sequence ID" value="PSB03371.1"/>
    <property type="molecule type" value="Genomic_DNA"/>
</dbReference>
<gene>
    <name evidence="1" type="ORF">C7B64_08965</name>
</gene>
<proteinExistence type="predicted"/>